<dbReference type="SUPFAM" id="SSF56801">
    <property type="entry name" value="Acetyl-CoA synthetase-like"/>
    <property type="match status" value="1"/>
</dbReference>
<gene>
    <name evidence="1" type="ORF">PZ740_03685</name>
</gene>
<comment type="caution">
    <text evidence="1">The sequence shown here is derived from an EMBL/GenBank/DDBJ whole genome shotgun (WGS) entry which is preliminary data.</text>
</comment>
<evidence type="ECO:0000313" key="2">
    <source>
        <dbReference type="Proteomes" id="UP001301140"/>
    </source>
</evidence>
<protein>
    <recommendedName>
        <fullName evidence="3">Phenylacetate--CoA ligase family protein</fullName>
    </recommendedName>
</protein>
<evidence type="ECO:0000313" key="1">
    <source>
        <dbReference type="EMBL" id="MDF1585485.1"/>
    </source>
</evidence>
<name>A0AAP3V0D4_9PROT</name>
<dbReference type="AlphaFoldDB" id="A0AAP3V0D4"/>
<dbReference type="Proteomes" id="UP001301140">
    <property type="component" value="Unassembled WGS sequence"/>
</dbReference>
<dbReference type="PANTHER" id="PTHR36932:SF1">
    <property type="entry name" value="CAPSULAR POLYSACCHARIDE BIOSYNTHESIS PROTEIN"/>
    <property type="match status" value="1"/>
</dbReference>
<dbReference type="RefSeq" id="WP_327787903.1">
    <property type="nucleotide sequence ID" value="NZ_JARGEQ010000024.1"/>
</dbReference>
<dbReference type="InterPro" id="IPR053158">
    <property type="entry name" value="CapK_Type1_Caps_Biosynth"/>
</dbReference>
<organism evidence="1 2">
    <name type="scientific">Marinimicrococcus flavescens</name>
    <dbReference type="NCBI Taxonomy" id="3031815"/>
    <lineage>
        <taxon>Bacteria</taxon>
        <taxon>Pseudomonadati</taxon>
        <taxon>Pseudomonadota</taxon>
        <taxon>Alphaproteobacteria</taxon>
        <taxon>Geminicoccales</taxon>
        <taxon>Geminicoccaceae</taxon>
        <taxon>Marinimicrococcus</taxon>
    </lineage>
</organism>
<accession>A0AAP3V0D4</accession>
<reference evidence="1 2" key="1">
    <citation type="submission" date="2023-03" db="EMBL/GenBank/DDBJ databases">
        <title>YIM 152171 draft genome.</title>
        <authorList>
            <person name="Yang Z."/>
        </authorList>
    </citation>
    <scope>NUCLEOTIDE SEQUENCE [LARGE SCALE GENOMIC DNA]</scope>
    <source>
        <strain evidence="1 2">YIM 152171</strain>
    </source>
</reference>
<keyword evidence="2" id="KW-1185">Reference proteome</keyword>
<dbReference type="InterPro" id="IPR042099">
    <property type="entry name" value="ANL_N_sf"/>
</dbReference>
<dbReference type="EMBL" id="JARGEQ010000024">
    <property type="protein sequence ID" value="MDF1585485.1"/>
    <property type="molecule type" value="Genomic_DNA"/>
</dbReference>
<evidence type="ECO:0008006" key="3">
    <source>
        <dbReference type="Google" id="ProtNLM"/>
    </source>
</evidence>
<proteinExistence type="predicted"/>
<sequence>MSLPRLLALYWRLRRGTHWSPERLRRHQEERLRALVAHAAASVPFYRQRFVELGLRPGDIRTLEDLRHLPVVTKAELQAAGEEARLSSVFARDVLEGGRTSGSSGRPFMIFRDPHFARLRKAAFVRALAAGPYRFGRKVLVISGLPKRQQPAWMRWHQVSSEEEPERLLRLIQELRPDILYGFLTPLRQVAEHAKAVGVAPHRPLAVYTTAETLDGHSRALLAATFGPEIHDIYGTTEAGVIGWECAAHAGYHLAEDTTIVELLEGGAGGAGRLVTTCLEQYAMPLLRYEVGDLALPMDAGPCPCGCRFSRIARIEGRLVDCVRLPGGRSLSPYHLTLAIEDTPGLERYQIIQRSAEGFLVRAQGAGPSADAAIQAGLRAVLGERARIDVEWCADLEPPPGRKFRVVECRIGSQEAACVS</sequence>
<dbReference type="Gene3D" id="3.40.50.12780">
    <property type="entry name" value="N-terminal domain of ligase-like"/>
    <property type="match status" value="1"/>
</dbReference>
<dbReference type="PANTHER" id="PTHR36932">
    <property type="entry name" value="CAPSULAR POLYSACCHARIDE BIOSYNTHESIS PROTEIN"/>
    <property type="match status" value="1"/>
</dbReference>